<feature type="domain" description="ABC3 transporter permease C-terminal" evidence="8">
    <location>
        <begin position="262"/>
        <end position="381"/>
    </location>
</feature>
<evidence type="ECO:0000256" key="4">
    <source>
        <dbReference type="ARBA" id="ARBA00022989"/>
    </source>
</evidence>
<keyword evidence="2" id="KW-1003">Cell membrane</keyword>
<feature type="transmembrane region" description="Helical" evidence="7">
    <location>
        <begin position="305"/>
        <end position="330"/>
    </location>
</feature>
<evidence type="ECO:0000256" key="6">
    <source>
        <dbReference type="ARBA" id="ARBA00038076"/>
    </source>
</evidence>
<keyword evidence="10" id="KW-1185">Reference proteome</keyword>
<feature type="transmembrane region" description="Helical" evidence="7">
    <location>
        <begin position="262"/>
        <end position="284"/>
    </location>
</feature>
<proteinExistence type="inferred from homology"/>
<dbReference type="GO" id="GO:0005886">
    <property type="term" value="C:plasma membrane"/>
    <property type="evidence" value="ECO:0007669"/>
    <property type="project" value="UniProtKB-SubCell"/>
</dbReference>
<protein>
    <submittedName>
        <fullName evidence="9">Putative ABC transport system permease protein</fullName>
    </submittedName>
</protein>
<dbReference type="AlphaFoldDB" id="A0A4R6QRA9"/>
<comment type="caution">
    <text evidence="9">The sequence shown here is derived from an EMBL/GenBank/DDBJ whole genome shotgun (WGS) entry which is preliminary data.</text>
</comment>
<evidence type="ECO:0000256" key="1">
    <source>
        <dbReference type="ARBA" id="ARBA00004651"/>
    </source>
</evidence>
<feature type="transmembrane region" description="Helical" evidence="7">
    <location>
        <begin position="649"/>
        <end position="672"/>
    </location>
</feature>
<sequence>MLDTRYLKLLRDLGQHRARSLLVVAAVAIGLTGAGAILNTWALTQRATELGYRSSLPASATLSVDRVDAALLQQLRAMPELAAVRARLAVRAAVQSGGGWRNAMLYAVDDFADPGLGRLHPDSGSWPPRDGEWLIERSSLEFSGASVGEPALLKLGQGEAQPLALGGVVRDVSLAPGWMEHLVYGYATPATLARLGAPAAFNELQFRVRDAAPDRAAVRRIAAAVKTVIERSGARVTAVDVPEPGQHIHAAQMDSLLMTQGAFGLLALLVCAFLVVNLINAMLAGQSREIGILKVLGAGPRQIMALYLSQALLLGVAASLIALPAAIAIGRQYAGFKADLLNFPIAGHAIPWWAIALQLPVGCLLPVAAAALPVRRACRISVGAALRDIGIVTSGQALATTRRWPVGGLSRPLLMAIGNAFRRRQRMVLTLLALAVGGAVYLGAANLRGAVSASVDLLYADQRHDVSLRLAEPQPAAALEAAALAVDGIAAAEAWRGQRATRVQADGLDDGFAVLGLPPASVMLRPRLLAGRWLTENDRMGLVVNGAWLKQHRELAVGAELALTMDGRRQTWRIVGSVDAGLQPLAYAARAAVGGEALATSLVVRTGSRSAAAQLDAIQRLRAALAEAGMPVASSQLQSEGRRIVEDHLLMVVDFLGAMAWVMIVVGGMGLASTMGMGVLERTREIGVLRAIGAPGRTIQLLVQTEGLVIVVLAWALSLPLSATMSLLLAEAFGRIMFAVPAQVIPSAATALGWLAIMLLVSLLACAWPARNASRISAAQALSYE</sequence>
<dbReference type="Pfam" id="PF02687">
    <property type="entry name" value="FtsX"/>
    <property type="match status" value="2"/>
</dbReference>
<evidence type="ECO:0000256" key="5">
    <source>
        <dbReference type="ARBA" id="ARBA00023136"/>
    </source>
</evidence>
<feature type="transmembrane region" description="Helical" evidence="7">
    <location>
        <begin position="707"/>
        <end position="729"/>
    </location>
</feature>
<evidence type="ECO:0000256" key="3">
    <source>
        <dbReference type="ARBA" id="ARBA00022692"/>
    </source>
</evidence>
<evidence type="ECO:0000313" key="10">
    <source>
        <dbReference type="Proteomes" id="UP000295361"/>
    </source>
</evidence>
<keyword evidence="3 7" id="KW-0812">Transmembrane</keyword>
<evidence type="ECO:0000259" key="8">
    <source>
        <dbReference type="Pfam" id="PF02687"/>
    </source>
</evidence>
<feature type="transmembrane region" description="Helical" evidence="7">
    <location>
        <begin position="21"/>
        <end position="43"/>
    </location>
</feature>
<comment type="subcellular location">
    <subcellularLocation>
        <location evidence="1">Cell membrane</location>
        <topology evidence="1">Multi-pass membrane protein</topology>
    </subcellularLocation>
</comment>
<dbReference type="Proteomes" id="UP000295361">
    <property type="component" value="Unassembled WGS sequence"/>
</dbReference>
<feature type="transmembrane region" description="Helical" evidence="7">
    <location>
        <begin position="427"/>
        <end position="444"/>
    </location>
</feature>
<comment type="similarity">
    <text evidence="6">Belongs to the ABC-4 integral membrane protein family.</text>
</comment>
<dbReference type="InterPro" id="IPR050250">
    <property type="entry name" value="Macrolide_Exporter_MacB"/>
</dbReference>
<evidence type="ECO:0000313" key="9">
    <source>
        <dbReference type="EMBL" id="TDP72725.1"/>
    </source>
</evidence>
<dbReference type="InterPro" id="IPR003838">
    <property type="entry name" value="ABC3_permease_C"/>
</dbReference>
<dbReference type="InParanoid" id="A0A4R6QRA9"/>
<feature type="transmembrane region" description="Helical" evidence="7">
    <location>
        <begin position="749"/>
        <end position="770"/>
    </location>
</feature>
<reference evidence="9 10" key="1">
    <citation type="submission" date="2019-03" db="EMBL/GenBank/DDBJ databases">
        <title>Genomic Encyclopedia of Type Strains, Phase IV (KMG-IV): sequencing the most valuable type-strain genomes for metagenomic binning, comparative biology and taxonomic classification.</title>
        <authorList>
            <person name="Goeker M."/>
        </authorList>
    </citation>
    <scope>NUCLEOTIDE SEQUENCE [LARGE SCALE GENOMIC DNA]</scope>
    <source>
        <strain evidence="9 10">DSM 16998</strain>
    </source>
</reference>
<dbReference type="GO" id="GO:0022857">
    <property type="term" value="F:transmembrane transporter activity"/>
    <property type="evidence" value="ECO:0007669"/>
    <property type="project" value="TreeGrafter"/>
</dbReference>
<name>A0A4R6QRA9_9BURK</name>
<keyword evidence="5 7" id="KW-0472">Membrane</keyword>
<feature type="transmembrane region" description="Helical" evidence="7">
    <location>
        <begin position="350"/>
        <end position="372"/>
    </location>
</feature>
<dbReference type="RefSeq" id="WP_166651907.1">
    <property type="nucleotide sequence ID" value="NZ_SNXS01000002.1"/>
</dbReference>
<keyword evidence="4 7" id="KW-1133">Transmembrane helix</keyword>
<dbReference type="PANTHER" id="PTHR30572">
    <property type="entry name" value="MEMBRANE COMPONENT OF TRANSPORTER-RELATED"/>
    <property type="match status" value="1"/>
</dbReference>
<evidence type="ECO:0000256" key="7">
    <source>
        <dbReference type="SAM" id="Phobius"/>
    </source>
</evidence>
<organism evidence="9 10">
    <name type="scientific">Roseateles toxinivorans</name>
    <dbReference type="NCBI Taxonomy" id="270368"/>
    <lineage>
        <taxon>Bacteria</taxon>
        <taxon>Pseudomonadati</taxon>
        <taxon>Pseudomonadota</taxon>
        <taxon>Betaproteobacteria</taxon>
        <taxon>Burkholderiales</taxon>
        <taxon>Sphaerotilaceae</taxon>
        <taxon>Roseateles</taxon>
    </lineage>
</organism>
<gene>
    <name evidence="9" type="ORF">DES47_102470</name>
</gene>
<dbReference type="PANTHER" id="PTHR30572:SF4">
    <property type="entry name" value="ABC TRANSPORTER PERMEASE YTRF"/>
    <property type="match status" value="1"/>
</dbReference>
<accession>A0A4R6QRA9</accession>
<dbReference type="EMBL" id="SNXS01000002">
    <property type="protein sequence ID" value="TDP72725.1"/>
    <property type="molecule type" value="Genomic_DNA"/>
</dbReference>
<evidence type="ECO:0000256" key="2">
    <source>
        <dbReference type="ARBA" id="ARBA00022475"/>
    </source>
</evidence>
<feature type="domain" description="ABC3 transporter permease C-terminal" evidence="8">
    <location>
        <begin position="658"/>
        <end position="777"/>
    </location>
</feature>